<keyword evidence="2" id="KW-1185">Reference proteome</keyword>
<accession>A0ACC5VQD0</accession>
<evidence type="ECO:0000313" key="2">
    <source>
        <dbReference type="Proteomes" id="UP001319846"/>
    </source>
</evidence>
<proteinExistence type="predicted"/>
<organism evidence="1 2">
    <name type="scientific">Vreelandella aquamarina</name>
    <dbReference type="NCBI Taxonomy" id="77097"/>
    <lineage>
        <taxon>Bacteria</taxon>
        <taxon>Pseudomonadati</taxon>
        <taxon>Pseudomonadota</taxon>
        <taxon>Gammaproteobacteria</taxon>
        <taxon>Oceanospirillales</taxon>
        <taxon>Halomonadaceae</taxon>
        <taxon>Vreelandella</taxon>
    </lineage>
</organism>
<sequence>MSNTVFCRKYQKELPALAFPPLPGKQGQEIQASVSRKAWEEWQALQTRLINEKHLNMLNPEDRAYLMEQMQRYMDNETTDQAEGYVPPTQA</sequence>
<reference evidence="1" key="1">
    <citation type="submission" date="2020-06" db="EMBL/GenBank/DDBJ databases">
        <title>Whole Genome Sequence of Halomonas aquamarina MB598.</title>
        <authorList>
            <person name="Pervaiz M."/>
            <person name="Fariq A."/>
            <person name="Yasmin A."/>
            <person name="Welch M."/>
        </authorList>
    </citation>
    <scope>NUCLEOTIDE SEQUENCE</scope>
    <source>
        <strain evidence="1">MB598</strain>
    </source>
</reference>
<comment type="caution">
    <text evidence="1">The sequence shown here is derived from an EMBL/GenBank/DDBJ whole genome shotgun (WGS) entry which is preliminary data.</text>
</comment>
<gene>
    <name evidence="1" type="ORF">HW452_00080</name>
</gene>
<protein>
    <submittedName>
        <fullName evidence="1">Oxidative damage protection protein</fullName>
    </submittedName>
</protein>
<name>A0ACC5VQD0_9GAMM</name>
<dbReference type="Proteomes" id="UP001319846">
    <property type="component" value="Unassembled WGS sequence"/>
</dbReference>
<evidence type="ECO:0000313" key="1">
    <source>
        <dbReference type="EMBL" id="MBZ5485929.1"/>
    </source>
</evidence>
<dbReference type="EMBL" id="JABYQT010000001">
    <property type="protein sequence ID" value="MBZ5485929.1"/>
    <property type="molecule type" value="Genomic_DNA"/>
</dbReference>